<dbReference type="Proteomes" id="UP000800235">
    <property type="component" value="Unassembled WGS sequence"/>
</dbReference>
<dbReference type="GO" id="GO:0005737">
    <property type="term" value="C:cytoplasm"/>
    <property type="evidence" value="ECO:0007669"/>
    <property type="project" value="TreeGrafter"/>
</dbReference>
<name>A0A9P4NSI3_9PEZI</name>
<accession>A0A9P4NSI3</accession>
<dbReference type="Gene3D" id="3.40.50.1820">
    <property type="entry name" value="alpha/beta hydrolase"/>
    <property type="match status" value="1"/>
</dbReference>
<dbReference type="EMBL" id="MU007037">
    <property type="protein sequence ID" value="KAF2430633.1"/>
    <property type="molecule type" value="Genomic_DNA"/>
</dbReference>
<dbReference type="PANTHER" id="PTHR48070">
    <property type="entry name" value="ESTERASE OVCA2"/>
    <property type="match status" value="1"/>
</dbReference>
<dbReference type="InterPro" id="IPR050593">
    <property type="entry name" value="LovG"/>
</dbReference>
<gene>
    <name evidence="3" type="ORF">EJ08DRAFT_214247</name>
</gene>
<evidence type="ECO:0000313" key="4">
    <source>
        <dbReference type="Proteomes" id="UP000800235"/>
    </source>
</evidence>
<organism evidence="3 4">
    <name type="scientific">Tothia fuscella</name>
    <dbReference type="NCBI Taxonomy" id="1048955"/>
    <lineage>
        <taxon>Eukaryota</taxon>
        <taxon>Fungi</taxon>
        <taxon>Dikarya</taxon>
        <taxon>Ascomycota</taxon>
        <taxon>Pezizomycotina</taxon>
        <taxon>Dothideomycetes</taxon>
        <taxon>Pleosporomycetidae</taxon>
        <taxon>Venturiales</taxon>
        <taxon>Cylindrosympodiaceae</taxon>
        <taxon>Tothia</taxon>
    </lineage>
</organism>
<comment type="caution">
    <text evidence="3">The sequence shown here is derived from an EMBL/GenBank/DDBJ whole genome shotgun (WGS) entry which is preliminary data.</text>
</comment>
<evidence type="ECO:0000259" key="2">
    <source>
        <dbReference type="Pfam" id="PF03959"/>
    </source>
</evidence>
<dbReference type="OrthoDB" id="2094269at2759"/>
<proteinExistence type="predicted"/>
<protein>
    <recommendedName>
        <fullName evidence="2">Serine hydrolase domain-containing protein</fullName>
    </recommendedName>
</protein>
<sequence>MGRKKVLALHGVGQSGPVFLTRRINIILESLTPMGYDFVALTAPFGIVGTPYINARQSDYQPGDDERSWWETDDITCTHSGIEKSMELWGKALNDHGPFAGILGFSQGGCASLSIAAMLEPSRRSHPLVKKYIPTWHPPLEFLILFSANPYRYPDQTVHWLFFPEGGNDNVVRTRTLAFYGKKEWDREKGQRERQQWLMGRLADVKIVPHPWAHTVPRTQEYADIVKQFIFGSRPSRVGVL</sequence>
<reference evidence="3" key="1">
    <citation type="journal article" date="2020" name="Stud. Mycol.">
        <title>101 Dothideomycetes genomes: a test case for predicting lifestyles and emergence of pathogens.</title>
        <authorList>
            <person name="Haridas S."/>
            <person name="Albert R."/>
            <person name="Binder M."/>
            <person name="Bloem J."/>
            <person name="Labutti K."/>
            <person name="Salamov A."/>
            <person name="Andreopoulos B."/>
            <person name="Baker S."/>
            <person name="Barry K."/>
            <person name="Bills G."/>
            <person name="Bluhm B."/>
            <person name="Cannon C."/>
            <person name="Castanera R."/>
            <person name="Culley D."/>
            <person name="Daum C."/>
            <person name="Ezra D."/>
            <person name="Gonzalez J."/>
            <person name="Henrissat B."/>
            <person name="Kuo A."/>
            <person name="Liang C."/>
            <person name="Lipzen A."/>
            <person name="Lutzoni F."/>
            <person name="Magnuson J."/>
            <person name="Mondo S."/>
            <person name="Nolan M."/>
            <person name="Ohm R."/>
            <person name="Pangilinan J."/>
            <person name="Park H.-J."/>
            <person name="Ramirez L."/>
            <person name="Alfaro M."/>
            <person name="Sun H."/>
            <person name="Tritt A."/>
            <person name="Yoshinaga Y."/>
            <person name="Zwiers L.-H."/>
            <person name="Turgeon B."/>
            <person name="Goodwin S."/>
            <person name="Spatafora J."/>
            <person name="Crous P."/>
            <person name="Grigoriev I."/>
        </authorList>
    </citation>
    <scope>NUCLEOTIDE SEQUENCE</scope>
    <source>
        <strain evidence="3">CBS 130266</strain>
    </source>
</reference>
<dbReference type="InterPro" id="IPR005645">
    <property type="entry name" value="FSH-like_dom"/>
</dbReference>
<dbReference type="AlphaFoldDB" id="A0A9P4NSI3"/>
<keyword evidence="4" id="KW-1185">Reference proteome</keyword>
<dbReference type="Pfam" id="PF03959">
    <property type="entry name" value="FSH1"/>
    <property type="match status" value="1"/>
</dbReference>
<dbReference type="SUPFAM" id="SSF53474">
    <property type="entry name" value="alpha/beta-Hydrolases"/>
    <property type="match status" value="1"/>
</dbReference>
<dbReference type="GO" id="GO:0016787">
    <property type="term" value="F:hydrolase activity"/>
    <property type="evidence" value="ECO:0007669"/>
    <property type="project" value="UniProtKB-KW"/>
</dbReference>
<dbReference type="InterPro" id="IPR029058">
    <property type="entry name" value="AB_hydrolase_fold"/>
</dbReference>
<dbReference type="PANTHER" id="PTHR48070:SF6">
    <property type="entry name" value="ESTERASE OVCA2"/>
    <property type="match status" value="1"/>
</dbReference>
<evidence type="ECO:0000256" key="1">
    <source>
        <dbReference type="ARBA" id="ARBA00022801"/>
    </source>
</evidence>
<keyword evidence="1" id="KW-0378">Hydrolase</keyword>
<evidence type="ECO:0000313" key="3">
    <source>
        <dbReference type="EMBL" id="KAF2430633.1"/>
    </source>
</evidence>
<feature type="domain" description="Serine hydrolase" evidence="2">
    <location>
        <begin position="3"/>
        <end position="223"/>
    </location>
</feature>
<dbReference type="GO" id="GO:0005634">
    <property type="term" value="C:nucleus"/>
    <property type="evidence" value="ECO:0007669"/>
    <property type="project" value="TreeGrafter"/>
</dbReference>